<evidence type="ECO:0000313" key="1">
    <source>
        <dbReference type="EMBL" id="KAF2473342.1"/>
    </source>
</evidence>
<sequence length="214" mass="23643">MANANASEALFVVKAPAIKPTKMSWKTYVSRGRVKPLPGICTKAFGTAPSSYVRPPKNLRHLRILSGSPNARKPPGQRNTENKPLFYFSEATWILKKCVSRSDATFPGGGGNDDWLTSTTEMAHGWQWDSASLLFHEGCGCGCNLSLAAIFKPQRKELGITWLPSHIMLQYSPETSLAYIPHPTTPKPLKFMQDSARKLGTHSLEMSEDEVKPV</sequence>
<proteinExistence type="predicted"/>
<reference evidence="1" key="1">
    <citation type="journal article" date="2020" name="Stud. Mycol.">
        <title>101 Dothideomycetes genomes: a test case for predicting lifestyles and emergence of pathogens.</title>
        <authorList>
            <person name="Haridas S."/>
            <person name="Albert R."/>
            <person name="Binder M."/>
            <person name="Bloem J."/>
            <person name="Labutti K."/>
            <person name="Salamov A."/>
            <person name="Andreopoulos B."/>
            <person name="Baker S."/>
            <person name="Barry K."/>
            <person name="Bills G."/>
            <person name="Bluhm B."/>
            <person name="Cannon C."/>
            <person name="Castanera R."/>
            <person name="Culley D."/>
            <person name="Daum C."/>
            <person name="Ezra D."/>
            <person name="Gonzalez J."/>
            <person name="Henrissat B."/>
            <person name="Kuo A."/>
            <person name="Liang C."/>
            <person name="Lipzen A."/>
            <person name="Lutzoni F."/>
            <person name="Magnuson J."/>
            <person name="Mondo S."/>
            <person name="Nolan M."/>
            <person name="Ohm R."/>
            <person name="Pangilinan J."/>
            <person name="Park H.-J."/>
            <person name="Ramirez L."/>
            <person name="Alfaro M."/>
            <person name="Sun H."/>
            <person name="Tritt A."/>
            <person name="Yoshinaga Y."/>
            <person name="Zwiers L.-H."/>
            <person name="Turgeon B."/>
            <person name="Goodwin S."/>
            <person name="Spatafora J."/>
            <person name="Crous P."/>
            <person name="Grigoriev I."/>
        </authorList>
    </citation>
    <scope>NUCLEOTIDE SEQUENCE</scope>
    <source>
        <strain evidence="1">ATCC 200398</strain>
    </source>
</reference>
<keyword evidence="2" id="KW-1185">Reference proteome</keyword>
<gene>
    <name evidence="1" type="ORF">BDR25DRAFT_312427</name>
</gene>
<dbReference type="Proteomes" id="UP000799755">
    <property type="component" value="Unassembled WGS sequence"/>
</dbReference>
<dbReference type="EMBL" id="MU003500">
    <property type="protein sequence ID" value="KAF2473342.1"/>
    <property type="molecule type" value="Genomic_DNA"/>
</dbReference>
<comment type="caution">
    <text evidence="1">The sequence shown here is derived from an EMBL/GenBank/DDBJ whole genome shotgun (WGS) entry which is preliminary data.</text>
</comment>
<evidence type="ECO:0000313" key="2">
    <source>
        <dbReference type="Proteomes" id="UP000799755"/>
    </source>
</evidence>
<accession>A0ACB6R2Q7</accession>
<name>A0ACB6R2Q7_9PLEO</name>
<protein>
    <submittedName>
        <fullName evidence="1">Uncharacterized protein</fullName>
    </submittedName>
</protein>
<organism evidence="1 2">
    <name type="scientific">Lindgomyces ingoldianus</name>
    <dbReference type="NCBI Taxonomy" id="673940"/>
    <lineage>
        <taxon>Eukaryota</taxon>
        <taxon>Fungi</taxon>
        <taxon>Dikarya</taxon>
        <taxon>Ascomycota</taxon>
        <taxon>Pezizomycotina</taxon>
        <taxon>Dothideomycetes</taxon>
        <taxon>Pleosporomycetidae</taxon>
        <taxon>Pleosporales</taxon>
        <taxon>Lindgomycetaceae</taxon>
        <taxon>Lindgomyces</taxon>
    </lineage>
</organism>